<evidence type="ECO:0000259" key="6">
    <source>
        <dbReference type="PROSITE" id="PS50157"/>
    </source>
</evidence>
<dbReference type="Gene3D" id="3.30.160.60">
    <property type="entry name" value="Classic Zinc Finger"/>
    <property type="match status" value="3"/>
</dbReference>
<evidence type="ECO:0000256" key="5">
    <source>
        <dbReference type="PROSITE-ProRule" id="PRU00042"/>
    </source>
</evidence>
<dbReference type="OrthoDB" id="8922241at2759"/>
<dbReference type="PROSITE" id="PS00028">
    <property type="entry name" value="ZINC_FINGER_C2H2_1"/>
    <property type="match status" value="5"/>
</dbReference>
<reference evidence="7" key="2">
    <citation type="submission" date="2020-12" db="EMBL/GenBank/DDBJ databases">
        <authorList>
            <person name="Kanost M."/>
        </authorList>
    </citation>
    <scope>NUCLEOTIDE SEQUENCE</scope>
</reference>
<evidence type="ECO:0000313" key="8">
    <source>
        <dbReference type="Proteomes" id="UP000791440"/>
    </source>
</evidence>
<keyword evidence="2" id="KW-0677">Repeat</keyword>
<dbReference type="FunFam" id="3.30.160.60:FF:000086">
    <property type="entry name" value="transcription factor E4F1 isoform X1"/>
    <property type="match status" value="1"/>
</dbReference>
<feature type="domain" description="C2H2-type" evidence="6">
    <location>
        <begin position="308"/>
        <end position="336"/>
    </location>
</feature>
<protein>
    <recommendedName>
        <fullName evidence="6">C2H2-type domain-containing protein</fullName>
    </recommendedName>
</protein>
<evidence type="ECO:0000313" key="7">
    <source>
        <dbReference type="EMBL" id="KAG6461163.1"/>
    </source>
</evidence>
<dbReference type="SUPFAM" id="SSF57667">
    <property type="entry name" value="beta-beta-alpha zinc fingers"/>
    <property type="match status" value="2"/>
</dbReference>
<reference evidence="7" key="1">
    <citation type="journal article" date="2016" name="Insect Biochem. Mol. Biol.">
        <title>Multifaceted biological insights from a draft genome sequence of the tobacco hornworm moth, Manduca sexta.</title>
        <authorList>
            <person name="Kanost M.R."/>
            <person name="Arrese E.L."/>
            <person name="Cao X."/>
            <person name="Chen Y.R."/>
            <person name="Chellapilla S."/>
            <person name="Goldsmith M.R."/>
            <person name="Grosse-Wilde E."/>
            <person name="Heckel D.G."/>
            <person name="Herndon N."/>
            <person name="Jiang H."/>
            <person name="Papanicolaou A."/>
            <person name="Qu J."/>
            <person name="Soulages J.L."/>
            <person name="Vogel H."/>
            <person name="Walters J."/>
            <person name="Waterhouse R.M."/>
            <person name="Ahn S.J."/>
            <person name="Almeida F.C."/>
            <person name="An C."/>
            <person name="Aqrawi P."/>
            <person name="Bretschneider A."/>
            <person name="Bryant W.B."/>
            <person name="Bucks S."/>
            <person name="Chao H."/>
            <person name="Chevignon G."/>
            <person name="Christen J.M."/>
            <person name="Clarke D.F."/>
            <person name="Dittmer N.T."/>
            <person name="Ferguson L.C.F."/>
            <person name="Garavelou S."/>
            <person name="Gordon K.H.J."/>
            <person name="Gunaratna R.T."/>
            <person name="Han Y."/>
            <person name="Hauser F."/>
            <person name="He Y."/>
            <person name="Heidel-Fischer H."/>
            <person name="Hirsh A."/>
            <person name="Hu Y."/>
            <person name="Jiang H."/>
            <person name="Kalra D."/>
            <person name="Klinner C."/>
            <person name="Konig C."/>
            <person name="Kovar C."/>
            <person name="Kroll A.R."/>
            <person name="Kuwar S.S."/>
            <person name="Lee S.L."/>
            <person name="Lehman R."/>
            <person name="Li K."/>
            <person name="Li Z."/>
            <person name="Liang H."/>
            <person name="Lovelace S."/>
            <person name="Lu Z."/>
            <person name="Mansfield J.H."/>
            <person name="McCulloch K.J."/>
            <person name="Mathew T."/>
            <person name="Morton B."/>
            <person name="Muzny D.M."/>
            <person name="Neunemann D."/>
            <person name="Ongeri F."/>
            <person name="Pauchet Y."/>
            <person name="Pu L.L."/>
            <person name="Pyrousis I."/>
            <person name="Rao X.J."/>
            <person name="Redding A."/>
            <person name="Roesel C."/>
            <person name="Sanchez-Gracia A."/>
            <person name="Schaack S."/>
            <person name="Shukla A."/>
            <person name="Tetreau G."/>
            <person name="Wang Y."/>
            <person name="Xiong G.H."/>
            <person name="Traut W."/>
            <person name="Walsh T.K."/>
            <person name="Worley K.C."/>
            <person name="Wu D."/>
            <person name="Wu W."/>
            <person name="Wu Y.Q."/>
            <person name="Zhang X."/>
            <person name="Zou Z."/>
            <person name="Zucker H."/>
            <person name="Briscoe A.D."/>
            <person name="Burmester T."/>
            <person name="Clem R.J."/>
            <person name="Feyereisen R."/>
            <person name="Grimmelikhuijzen C.J.P."/>
            <person name="Hamodrakas S.J."/>
            <person name="Hansson B.S."/>
            <person name="Huguet E."/>
            <person name="Jermiin L.S."/>
            <person name="Lan Q."/>
            <person name="Lehman H.K."/>
            <person name="Lorenzen M."/>
            <person name="Merzendorfer H."/>
            <person name="Michalopoulos I."/>
            <person name="Morton D.B."/>
            <person name="Muthukrishnan S."/>
            <person name="Oakeshott J.G."/>
            <person name="Palmer W."/>
            <person name="Park Y."/>
            <person name="Passarelli A.L."/>
            <person name="Rozas J."/>
            <person name="Schwartz L.M."/>
            <person name="Smith W."/>
            <person name="Southgate A."/>
            <person name="Vilcinskas A."/>
            <person name="Vogt R."/>
            <person name="Wang P."/>
            <person name="Werren J."/>
            <person name="Yu X.Q."/>
            <person name="Zhou J.J."/>
            <person name="Brown S.J."/>
            <person name="Scherer S.E."/>
            <person name="Richards S."/>
            <person name="Blissard G.W."/>
        </authorList>
    </citation>
    <scope>NUCLEOTIDE SEQUENCE</scope>
</reference>
<name>A0A922CX03_MANSE</name>
<feature type="domain" description="C2H2-type" evidence="6">
    <location>
        <begin position="280"/>
        <end position="307"/>
    </location>
</feature>
<comment type="caution">
    <text evidence="7">The sequence shown here is derived from an EMBL/GenBank/DDBJ whole genome shotgun (WGS) entry which is preliminary data.</text>
</comment>
<accession>A0A922CX03</accession>
<dbReference type="InterPro" id="IPR013087">
    <property type="entry name" value="Znf_C2H2_type"/>
</dbReference>
<proteinExistence type="predicted"/>
<dbReference type="AlphaFoldDB" id="A0A922CX03"/>
<dbReference type="SMART" id="SM00355">
    <property type="entry name" value="ZnF_C2H2"/>
    <property type="match status" value="7"/>
</dbReference>
<keyword evidence="3 5" id="KW-0863">Zinc-finger</keyword>
<sequence>MDLIKLITDPKTISSTCFLCFKLCDNGTSVYDIVDIEDKYENFAVKTSLINVIEYLFPFQDIIFSKACVDCIGDLKKIYCKFQLRDVKMENFSQVVNIINKKIPTKIPASKKIIKISLTEKQSKLKNVKNKAKSSNIALGKILDEHQYAKLHLNSNENNLESEICYICAKLCKTPKALKVHLNSHEDKTCPYCQKVLKSNSYFNKHVQGHITNVKKKRKIIHYYCDVCPYKTINKRDLKCHNYKAHLHIRPYQCENCPKSFYKKSNLTEHLLIHDRSKRFICELCGIHFSVKRSLIQHLMLHEGRRDYECKFCKRKFVSNSRKNEHIKRSHSNKCHNCPYCSKKFAIRKDKINHLKLDHWDLFSVDDNFLLLDCL</sequence>
<evidence type="ECO:0000256" key="2">
    <source>
        <dbReference type="ARBA" id="ARBA00022737"/>
    </source>
</evidence>
<dbReference type="PANTHER" id="PTHR24379">
    <property type="entry name" value="KRAB AND ZINC FINGER DOMAIN-CONTAINING"/>
    <property type="match status" value="1"/>
</dbReference>
<evidence type="ECO:0000256" key="4">
    <source>
        <dbReference type="ARBA" id="ARBA00022833"/>
    </source>
</evidence>
<keyword evidence="8" id="KW-1185">Reference proteome</keyword>
<dbReference type="InterPro" id="IPR036236">
    <property type="entry name" value="Znf_C2H2_sf"/>
</dbReference>
<dbReference type="Pfam" id="PF00096">
    <property type="entry name" value="zf-C2H2"/>
    <property type="match status" value="3"/>
</dbReference>
<dbReference type="PANTHER" id="PTHR24379:SF121">
    <property type="entry name" value="C2H2-TYPE DOMAIN-CONTAINING PROTEIN"/>
    <property type="match status" value="1"/>
</dbReference>
<evidence type="ECO:0000256" key="1">
    <source>
        <dbReference type="ARBA" id="ARBA00022723"/>
    </source>
</evidence>
<keyword evidence="4" id="KW-0862">Zinc</keyword>
<evidence type="ECO:0000256" key="3">
    <source>
        <dbReference type="ARBA" id="ARBA00022771"/>
    </source>
</evidence>
<dbReference type="PROSITE" id="PS50157">
    <property type="entry name" value="ZINC_FINGER_C2H2_2"/>
    <property type="match status" value="3"/>
</dbReference>
<organism evidence="7 8">
    <name type="scientific">Manduca sexta</name>
    <name type="common">Tobacco hawkmoth</name>
    <name type="synonym">Tobacco hornworm</name>
    <dbReference type="NCBI Taxonomy" id="7130"/>
    <lineage>
        <taxon>Eukaryota</taxon>
        <taxon>Metazoa</taxon>
        <taxon>Ecdysozoa</taxon>
        <taxon>Arthropoda</taxon>
        <taxon>Hexapoda</taxon>
        <taxon>Insecta</taxon>
        <taxon>Pterygota</taxon>
        <taxon>Neoptera</taxon>
        <taxon>Endopterygota</taxon>
        <taxon>Lepidoptera</taxon>
        <taxon>Glossata</taxon>
        <taxon>Ditrysia</taxon>
        <taxon>Bombycoidea</taxon>
        <taxon>Sphingidae</taxon>
        <taxon>Sphinginae</taxon>
        <taxon>Sphingini</taxon>
        <taxon>Manduca</taxon>
    </lineage>
</organism>
<dbReference type="Proteomes" id="UP000791440">
    <property type="component" value="Unassembled WGS sequence"/>
</dbReference>
<gene>
    <name evidence="7" type="ORF">O3G_MSEX012457</name>
</gene>
<dbReference type="Gene3D" id="1.10.8.1320">
    <property type="match status" value="1"/>
</dbReference>
<feature type="domain" description="C2H2-type" evidence="6">
    <location>
        <begin position="252"/>
        <end position="279"/>
    </location>
</feature>
<keyword evidence="1" id="KW-0479">Metal-binding</keyword>
<dbReference type="EMBL" id="JH668725">
    <property type="protein sequence ID" value="KAG6461163.1"/>
    <property type="molecule type" value="Genomic_DNA"/>
</dbReference>
<dbReference type="GO" id="GO:0008270">
    <property type="term" value="F:zinc ion binding"/>
    <property type="evidence" value="ECO:0007669"/>
    <property type="project" value="UniProtKB-KW"/>
</dbReference>